<evidence type="ECO:0000256" key="6">
    <source>
        <dbReference type="ARBA" id="ARBA00022989"/>
    </source>
</evidence>
<evidence type="ECO:0000259" key="11">
    <source>
        <dbReference type="Pfam" id="PF03015"/>
    </source>
</evidence>
<dbReference type="FunFam" id="3.40.50.720:FF:000143">
    <property type="entry name" value="Fatty acyl-CoA reductase"/>
    <property type="match status" value="1"/>
</dbReference>
<comment type="catalytic activity">
    <reaction evidence="9 10">
        <text>a long-chain fatty acyl-CoA + 2 NADPH + 2 H(+) = a long-chain primary fatty alcohol + 2 NADP(+) + CoA</text>
        <dbReference type="Rhea" id="RHEA:52716"/>
        <dbReference type="ChEBI" id="CHEBI:15378"/>
        <dbReference type="ChEBI" id="CHEBI:57287"/>
        <dbReference type="ChEBI" id="CHEBI:57783"/>
        <dbReference type="ChEBI" id="CHEBI:58349"/>
        <dbReference type="ChEBI" id="CHEBI:77396"/>
        <dbReference type="ChEBI" id="CHEBI:83139"/>
        <dbReference type="EC" id="1.2.1.84"/>
    </reaction>
</comment>
<evidence type="ECO:0000256" key="4">
    <source>
        <dbReference type="ARBA" id="ARBA00022692"/>
    </source>
</evidence>
<evidence type="ECO:0000313" key="13">
    <source>
        <dbReference type="Proteomes" id="UP000504631"/>
    </source>
</evidence>
<feature type="domain" description="Fatty acyl-CoA reductase C-terminal" evidence="11">
    <location>
        <begin position="366"/>
        <end position="459"/>
    </location>
</feature>
<dbReference type="InterPro" id="IPR036291">
    <property type="entry name" value="NAD(P)-bd_dom_sf"/>
</dbReference>
<evidence type="ECO:0000256" key="7">
    <source>
        <dbReference type="ARBA" id="ARBA00023098"/>
    </source>
</evidence>
<evidence type="ECO:0000256" key="10">
    <source>
        <dbReference type="RuleBase" id="RU363097"/>
    </source>
</evidence>
<comment type="subcellular location">
    <subcellularLocation>
        <location evidence="1">Membrane</location>
        <topology evidence="1">Multi-pass membrane protein</topology>
    </subcellularLocation>
</comment>
<evidence type="ECO:0000256" key="1">
    <source>
        <dbReference type="ARBA" id="ARBA00004141"/>
    </source>
</evidence>
<comment type="function">
    <text evidence="10">Catalyzes the reduction of fatty acyl-CoA to fatty alcohols.</text>
</comment>
<comment type="similarity">
    <text evidence="2 10">Belongs to the fatty acyl-CoA reductase family.</text>
</comment>
<evidence type="ECO:0000313" key="14">
    <source>
        <dbReference type="RefSeq" id="XP_033347676.1"/>
    </source>
</evidence>
<dbReference type="GO" id="GO:0005777">
    <property type="term" value="C:peroxisome"/>
    <property type="evidence" value="ECO:0007669"/>
    <property type="project" value="TreeGrafter"/>
</dbReference>
<keyword evidence="10" id="KW-0560">Oxidoreductase</keyword>
<keyword evidence="7 10" id="KW-0443">Lipid metabolism</keyword>
<dbReference type="Gene3D" id="3.40.50.720">
    <property type="entry name" value="NAD(P)-binding Rossmann-like Domain"/>
    <property type="match status" value="1"/>
</dbReference>
<dbReference type="InterPro" id="IPR026055">
    <property type="entry name" value="FAR"/>
</dbReference>
<feature type="transmembrane region" description="Helical" evidence="10">
    <location>
        <begin position="357"/>
        <end position="378"/>
    </location>
</feature>
<dbReference type="SUPFAM" id="SSF51735">
    <property type="entry name" value="NAD(P)-binding Rossmann-fold domains"/>
    <property type="match status" value="1"/>
</dbReference>
<dbReference type="EC" id="1.2.1.84" evidence="10"/>
<keyword evidence="13" id="KW-1185">Reference proteome</keyword>
<keyword evidence="8 10" id="KW-0472">Membrane</keyword>
<dbReference type="RefSeq" id="XP_033347676.1">
    <property type="nucleotide sequence ID" value="XM_033491785.1"/>
</dbReference>
<evidence type="ECO:0000259" key="12">
    <source>
        <dbReference type="Pfam" id="PF07993"/>
    </source>
</evidence>
<reference evidence="14" key="1">
    <citation type="submission" date="2025-08" db="UniProtKB">
        <authorList>
            <consortium name="RefSeq"/>
        </authorList>
    </citation>
    <scope>IDENTIFICATION</scope>
    <source>
        <tissue evidence="14">Muscle</tissue>
    </source>
</reference>
<gene>
    <name evidence="14" type="primary">LOC117232430</name>
</gene>
<organism evidence="13 14">
    <name type="scientific">Bombus vosnesenskii</name>
    <dbReference type="NCBI Taxonomy" id="207650"/>
    <lineage>
        <taxon>Eukaryota</taxon>
        <taxon>Metazoa</taxon>
        <taxon>Ecdysozoa</taxon>
        <taxon>Arthropoda</taxon>
        <taxon>Hexapoda</taxon>
        <taxon>Insecta</taxon>
        <taxon>Pterygota</taxon>
        <taxon>Neoptera</taxon>
        <taxon>Endopterygota</taxon>
        <taxon>Hymenoptera</taxon>
        <taxon>Apocrita</taxon>
        <taxon>Aculeata</taxon>
        <taxon>Apoidea</taxon>
        <taxon>Anthophila</taxon>
        <taxon>Apidae</taxon>
        <taxon>Bombus</taxon>
        <taxon>Pyrobombus</taxon>
    </lineage>
</organism>
<evidence type="ECO:0000256" key="5">
    <source>
        <dbReference type="ARBA" id="ARBA00022857"/>
    </source>
</evidence>
<dbReference type="Pfam" id="PF07993">
    <property type="entry name" value="NAD_binding_4"/>
    <property type="match status" value="1"/>
</dbReference>
<dbReference type="CDD" id="cd09071">
    <property type="entry name" value="FAR_C"/>
    <property type="match status" value="1"/>
</dbReference>
<feature type="domain" description="Thioester reductase (TE)" evidence="12">
    <location>
        <begin position="26"/>
        <end position="296"/>
    </location>
</feature>
<keyword evidence="5 10" id="KW-0521">NADP</keyword>
<evidence type="ECO:0000256" key="3">
    <source>
        <dbReference type="ARBA" id="ARBA00022516"/>
    </source>
</evidence>
<dbReference type="GO" id="GO:0080019">
    <property type="term" value="F:alcohol-forming very long-chain fatty acyl-CoA reductase activity"/>
    <property type="evidence" value="ECO:0007669"/>
    <property type="project" value="InterPro"/>
</dbReference>
<dbReference type="GO" id="GO:0102965">
    <property type="term" value="F:alcohol-forming long-chain fatty acyl-CoA reductase activity"/>
    <property type="evidence" value="ECO:0007669"/>
    <property type="project" value="UniProtKB-EC"/>
</dbReference>
<dbReference type="Proteomes" id="UP000504631">
    <property type="component" value="Unplaced"/>
</dbReference>
<keyword evidence="3 10" id="KW-0444">Lipid biosynthesis</keyword>
<evidence type="ECO:0000256" key="9">
    <source>
        <dbReference type="ARBA" id="ARBA00052530"/>
    </source>
</evidence>
<dbReference type="PANTHER" id="PTHR11011">
    <property type="entry name" value="MALE STERILITY PROTEIN 2-RELATED"/>
    <property type="match status" value="1"/>
</dbReference>
<dbReference type="GO" id="GO:0016020">
    <property type="term" value="C:membrane"/>
    <property type="evidence" value="ECO:0007669"/>
    <property type="project" value="UniProtKB-SubCell"/>
</dbReference>
<keyword evidence="4 10" id="KW-0812">Transmembrane</keyword>
<dbReference type="KEGG" id="bvk:117232430"/>
<keyword evidence="6 10" id="KW-1133">Transmembrane helix</keyword>
<dbReference type="InterPro" id="IPR013120">
    <property type="entry name" value="FAR_NAD-bd"/>
</dbReference>
<dbReference type="Pfam" id="PF03015">
    <property type="entry name" value="Sterile"/>
    <property type="match status" value="1"/>
</dbReference>
<name>A0A6J3K595_9HYME</name>
<dbReference type="GeneID" id="117232430"/>
<accession>A0A6J3K595</accession>
<dbReference type="PANTHER" id="PTHR11011:SF116">
    <property type="entry name" value="FATTY ACYL-COA REDUCTASE CG5065-RELATED"/>
    <property type="match status" value="1"/>
</dbReference>
<sequence length="498" mass="56810">MNTEFTENLNKVNSIEGFYAGTGIFITGASGFVGKGLLEKLIRVCPRIVVIFILVRPKKHQTMEQRYKEIIDDPIFDDAKAKNPSALKKVHPVEGDISLPKLGLSQEDRNMLIENVNILFHVAATLNFKEPLNAAVNTNVKGTFSIIELCNELKHVISVIHVSTAYSNANLPDIEEKVYSTSIQPSSVIEICDSLDKESIELLEERILKIHPNTYTFTKNLAEQIVSSNSKSFPVAIVRPSIISASLKEPCPGWLGNITIHIALGLFISRGFAKIALAKADTITDTVPADYVVDTILCAAWHVTRHRDMNIKVYNCTNNARPIKYGELKDTFVKYAIEIPMDDLLWYPWCAMVSNRYVYSILTLFLHTLPAFIVDIFLRLRGSKPRMMKISKYYDTMSTVTNYFSIRQWSFKRDNVIDMMKEVKTLEDSDIVELDLQDMDWDKYIAICVIGIKKFIFKEDPKSLDAARRRLSIFYWLHQMTKAFAIIILLTIILRVMY</sequence>
<evidence type="ECO:0000256" key="8">
    <source>
        <dbReference type="ARBA" id="ARBA00023136"/>
    </source>
</evidence>
<dbReference type="AlphaFoldDB" id="A0A6J3K595"/>
<dbReference type="GO" id="GO:0035336">
    <property type="term" value="P:long-chain fatty-acyl-CoA metabolic process"/>
    <property type="evidence" value="ECO:0007669"/>
    <property type="project" value="TreeGrafter"/>
</dbReference>
<feature type="transmembrane region" description="Helical" evidence="10">
    <location>
        <begin position="473"/>
        <end position="497"/>
    </location>
</feature>
<dbReference type="InterPro" id="IPR033640">
    <property type="entry name" value="FAR_C"/>
</dbReference>
<protein>
    <recommendedName>
        <fullName evidence="10">Fatty acyl-CoA reductase</fullName>
        <ecNumber evidence="10">1.2.1.84</ecNumber>
    </recommendedName>
</protein>
<proteinExistence type="inferred from homology"/>
<evidence type="ECO:0000256" key="2">
    <source>
        <dbReference type="ARBA" id="ARBA00005928"/>
    </source>
</evidence>
<dbReference type="CDD" id="cd05236">
    <property type="entry name" value="FAR-N_SDR_e"/>
    <property type="match status" value="1"/>
</dbReference>